<name>A0ACB5T8B4_AMBMO</name>
<gene>
    <name evidence="1" type="ORF">Amon02_000627600</name>
</gene>
<protein>
    <submittedName>
        <fullName evidence="1">Unnamed protein product</fullName>
    </submittedName>
</protein>
<dbReference type="EMBL" id="BSXS01004854">
    <property type="protein sequence ID" value="GME83594.1"/>
    <property type="molecule type" value="Genomic_DNA"/>
</dbReference>
<dbReference type="Proteomes" id="UP001165064">
    <property type="component" value="Unassembled WGS sequence"/>
</dbReference>
<reference evidence="1" key="1">
    <citation type="submission" date="2023-04" db="EMBL/GenBank/DDBJ databases">
        <title>Ambrosiozyma monospora NBRC 10751.</title>
        <authorList>
            <person name="Ichikawa N."/>
            <person name="Sato H."/>
            <person name="Tonouchi N."/>
        </authorList>
    </citation>
    <scope>NUCLEOTIDE SEQUENCE</scope>
    <source>
        <strain evidence="1">NBRC 10751</strain>
    </source>
</reference>
<proteinExistence type="predicted"/>
<evidence type="ECO:0000313" key="2">
    <source>
        <dbReference type="Proteomes" id="UP001165064"/>
    </source>
</evidence>
<organism evidence="1 2">
    <name type="scientific">Ambrosiozyma monospora</name>
    <name type="common">Yeast</name>
    <name type="synonym">Endomycopsis monosporus</name>
    <dbReference type="NCBI Taxonomy" id="43982"/>
    <lineage>
        <taxon>Eukaryota</taxon>
        <taxon>Fungi</taxon>
        <taxon>Dikarya</taxon>
        <taxon>Ascomycota</taxon>
        <taxon>Saccharomycotina</taxon>
        <taxon>Pichiomycetes</taxon>
        <taxon>Pichiales</taxon>
        <taxon>Pichiaceae</taxon>
        <taxon>Ambrosiozyma</taxon>
    </lineage>
</organism>
<sequence>MLCGPEVIEFVTPIKFQDAIGVYMKDTKDDYIHFQTQLFKGKAKLFVPSKSGKSKLAQMKKDEEKQTTMSSSKVTEEDKHHEQVVEIIDFYGKPSFSGGSRRPSISGGSTYRSNFASHISPPMDVQKKLSPLDSLNTYSSGMLSGAPRSPSPLTSPSRYTFGDGSASRVGSPIRTPSAIARERDAMFNASRTSTQSSFSSQSNLRGSTSTQLSFTPSKGNFRVSNSTHSSSLGSKSGSSTQSSRSNSFMSAVGTPTTMSTVSSVRDLSIIDSINEVSTAQLTRTDTVITTTSSCASISSFDKLVAEVAPLVEVSKSQRVWNKSNIFKDVRLRVLCEIPKVVNFSRGFEQIKVAFEVPYLTNLEDFKWGGQSTKLGLFEVENVEVIIHQNLKLMSPDHHKKRKRGNKSKDGYEEGDVHPLDDEATKDYFTEKTIDKILYKSDHKLGKIPYIVDVANFKHDETRETYYHSTNLSSLIGVSRCLEIWSYINNDTIVGNVQARGLVQVSNSILIRIKVGNAQDKDYQTHWFDFCRNVVVVAHESEEKENMNNKQWFLGKVTPEYQCHESSDEVQVGSGAFSFDSWSTN</sequence>
<comment type="caution">
    <text evidence="1">The sequence shown here is derived from an EMBL/GenBank/DDBJ whole genome shotgun (WGS) entry which is preliminary data.</text>
</comment>
<evidence type="ECO:0000313" key="1">
    <source>
        <dbReference type="EMBL" id="GME83594.1"/>
    </source>
</evidence>
<accession>A0ACB5T8B4</accession>
<keyword evidence="2" id="KW-1185">Reference proteome</keyword>